<accession>A0ABR4P4C9</accession>
<comment type="caution">
    <text evidence="2">The sequence shown here is derived from an EMBL/GenBank/DDBJ whole genome shotgun (WGS) entry which is preliminary data.</text>
</comment>
<dbReference type="Proteomes" id="UP001629113">
    <property type="component" value="Unassembled WGS sequence"/>
</dbReference>
<dbReference type="Pfam" id="PF12937">
    <property type="entry name" value="F-box-like"/>
    <property type="match status" value="1"/>
</dbReference>
<dbReference type="Gene3D" id="1.20.1280.50">
    <property type="match status" value="1"/>
</dbReference>
<sequence length="502" mass="57542">MGYSEVLCRICGVSFNIGRVRRPGDPRSEGWALTGDHGNGRGLVDHNYGDCDDDLCQVIRRAKNDQEDSIGDESRGKEETWIAASAVEMHYGDQRENTPYEYEHVAGPNCRNRNGYNGHLVTAQEMRGCNILQCLMRKNTSWVRQPDDLDFEVESECFLSGISEHMPSRDIDFPIMFPPRHGLDDTVNADDIIWDEPSEVGMPFHPTCLDIFMRVSRLRLGKVDINGLRAWFELEGDYDDVHKFPHDPNITASRDQSWMHLAGLEYLVANPLFVPRLQAVVDSAIVDGPALNPDTGTFIVPQFFSRHRDTVLEDSKDVLEMLPAELVLEITTYLGSNDIANIRLASRAFRQLPVSIWRRLLREDMPWLWELERNESPYSYATFDTAYMKRGSSVLEEIMIDTGTSLEALEERMLALRGDRNATAQFIMENLSHPLMEIYFTPLRGLVRDVRSAKINWYTLYTNITKSWADLKGLKNRRRIWEAVNEIITRIEGYRATGKLVN</sequence>
<dbReference type="InterPro" id="IPR001810">
    <property type="entry name" value="F-box_dom"/>
</dbReference>
<evidence type="ECO:0000313" key="3">
    <source>
        <dbReference type="Proteomes" id="UP001629113"/>
    </source>
</evidence>
<keyword evidence="3" id="KW-1185">Reference proteome</keyword>
<name>A0ABR4P4C9_9HELO</name>
<gene>
    <name evidence="2" type="ORF">PVAG01_09880</name>
</gene>
<dbReference type="InterPro" id="IPR036047">
    <property type="entry name" value="F-box-like_dom_sf"/>
</dbReference>
<protein>
    <recommendedName>
        <fullName evidence="1">F-box domain-containing protein</fullName>
    </recommendedName>
</protein>
<evidence type="ECO:0000313" key="2">
    <source>
        <dbReference type="EMBL" id="KAL3418165.1"/>
    </source>
</evidence>
<dbReference type="PROSITE" id="PS50181">
    <property type="entry name" value="FBOX"/>
    <property type="match status" value="1"/>
</dbReference>
<reference evidence="2 3" key="1">
    <citation type="submission" date="2024-06" db="EMBL/GenBank/DDBJ databases">
        <title>Complete genome of Phlyctema vagabunda strain 19-DSS-EL-015.</title>
        <authorList>
            <person name="Fiorenzani C."/>
        </authorList>
    </citation>
    <scope>NUCLEOTIDE SEQUENCE [LARGE SCALE GENOMIC DNA]</scope>
    <source>
        <strain evidence="2 3">19-DSS-EL-015</strain>
    </source>
</reference>
<dbReference type="EMBL" id="JBFCZG010000009">
    <property type="protein sequence ID" value="KAL3418165.1"/>
    <property type="molecule type" value="Genomic_DNA"/>
</dbReference>
<proteinExistence type="predicted"/>
<dbReference type="SUPFAM" id="SSF81383">
    <property type="entry name" value="F-box domain"/>
    <property type="match status" value="1"/>
</dbReference>
<organism evidence="2 3">
    <name type="scientific">Phlyctema vagabunda</name>
    <dbReference type="NCBI Taxonomy" id="108571"/>
    <lineage>
        <taxon>Eukaryota</taxon>
        <taxon>Fungi</taxon>
        <taxon>Dikarya</taxon>
        <taxon>Ascomycota</taxon>
        <taxon>Pezizomycotina</taxon>
        <taxon>Leotiomycetes</taxon>
        <taxon>Helotiales</taxon>
        <taxon>Dermateaceae</taxon>
        <taxon>Phlyctema</taxon>
    </lineage>
</organism>
<evidence type="ECO:0000259" key="1">
    <source>
        <dbReference type="PROSITE" id="PS50181"/>
    </source>
</evidence>
<feature type="domain" description="F-box" evidence="1">
    <location>
        <begin position="316"/>
        <end position="360"/>
    </location>
</feature>